<evidence type="ECO:0000313" key="1">
    <source>
        <dbReference type="EMBL" id="CAI9084898.1"/>
    </source>
</evidence>
<evidence type="ECO:0000313" key="2">
    <source>
        <dbReference type="Proteomes" id="UP001161497"/>
    </source>
</evidence>
<name>A0ABM9IB82_9BACT</name>
<gene>
    <name evidence="1" type="ORF">MFUM_0511</name>
</gene>
<keyword evidence="2" id="KW-1185">Reference proteome</keyword>
<dbReference type="EMBL" id="OX458932">
    <property type="protein sequence ID" value="CAI9084898.1"/>
    <property type="molecule type" value="Genomic_DNA"/>
</dbReference>
<organism evidence="1 2">
    <name type="scientific">Candidatus Methylacidiphilum fumarolicum</name>
    <dbReference type="NCBI Taxonomy" id="591154"/>
    <lineage>
        <taxon>Bacteria</taxon>
        <taxon>Pseudomonadati</taxon>
        <taxon>Verrucomicrobiota</taxon>
        <taxon>Methylacidiphilae</taxon>
        <taxon>Methylacidiphilales</taxon>
        <taxon>Methylacidiphilaceae</taxon>
        <taxon>Methylacidiphilum (ex Ratnadevi et al. 2023)</taxon>
    </lineage>
</organism>
<evidence type="ECO:0008006" key="3">
    <source>
        <dbReference type="Google" id="ProtNLM"/>
    </source>
</evidence>
<reference evidence="1" key="1">
    <citation type="submission" date="2023-03" db="EMBL/GenBank/DDBJ databases">
        <authorList>
            <person name="Cremers G."/>
            <person name="Picone N."/>
        </authorList>
    </citation>
    <scope>NUCLEOTIDE SEQUENCE</scope>
    <source>
        <strain evidence="1">Sample_alias</strain>
    </source>
</reference>
<accession>A0ABM9IB82</accession>
<protein>
    <recommendedName>
        <fullName evidence="3">CMP/dCMP-type deaminase domain-containing protein</fullName>
    </recommendedName>
</protein>
<sequence length="47" mass="5137">MCAGMMGRRAMRIGLVYTTSKKDRRSGDFAVNAAEPAGYDSSCEVYL</sequence>
<proteinExistence type="predicted"/>
<dbReference type="Proteomes" id="UP001161497">
    <property type="component" value="Chromosome"/>
</dbReference>